<dbReference type="AlphaFoldDB" id="A0A1Y6CJ59"/>
<organism evidence="2 3">
    <name type="scientific">Pseudobacteriovorax antillogorgiicola</name>
    <dbReference type="NCBI Taxonomy" id="1513793"/>
    <lineage>
        <taxon>Bacteria</taxon>
        <taxon>Pseudomonadati</taxon>
        <taxon>Bdellovibrionota</taxon>
        <taxon>Oligoflexia</taxon>
        <taxon>Oligoflexales</taxon>
        <taxon>Pseudobacteriovoracaceae</taxon>
        <taxon>Pseudobacteriovorax</taxon>
    </lineage>
</organism>
<dbReference type="OrthoDB" id="5291554at2"/>
<dbReference type="PIRSF" id="PIRSF028137">
    <property type="entry name" value="UCP028137"/>
    <property type="match status" value="1"/>
</dbReference>
<evidence type="ECO:0000256" key="1">
    <source>
        <dbReference type="SAM" id="Phobius"/>
    </source>
</evidence>
<evidence type="ECO:0000313" key="2">
    <source>
        <dbReference type="EMBL" id="SMF69414.1"/>
    </source>
</evidence>
<keyword evidence="3" id="KW-1185">Reference proteome</keyword>
<feature type="transmembrane region" description="Helical" evidence="1">
    <location>
        <begin position="85"/>
        <end position="105"/>
    </location>
</feature>
<feature type="transmembrane region" description="Helical" evidence="1">
    <location>
        <begin position="149"/>
        <end position="169"/>
    </location>
</feature>
<feature type="transmembrane region" description="Helical" evidence="1">
    <location>
        <begin position="32"/>
        <end position="54"/>
    </location>
</feature>
<dbReference type="InterPro" id="IPR016870">
    <property type="entry name" value="UCP028137"/>
</dbReference>
<sequence>MSEKQENPLLSLLLNIAIPSIILMKFTGEEHLGPVTGLVIALAFPFCYGIYDFYDRRKVNFISILGLISILLTGVFTLIKLPPHWIAVKEATVPALIGCAIIISLRTKYPLVKKLLFNENIINVNLVHERLANKNNETAFEKLLVQTSYLLASSFFLSAFLNFALAKYILVSEPGSQAFNEELGQMTALSWPVIVIPSMIVMFFALYKLLNGIKKLTGLSLEEVMHAQQKK</sequence>
<name>A0A1Y6CJ59_9BACT</name>
<accession>A0A1Y6CJ59</accession>
<evidence type="ECO:0000313" key="3">
    <source>
        <dbReference type="Proteomes" id="UP000192907"/>
    </source>
</evidence>
<feature type="transmembrane region" description="Helical" evidence="1">
    <location>
        <begin position="7"/>
        <end position="26"/>
    </location>
</feature>
<reference evidence="3" key="1">
    <citation type="submission" date="2017-04" db="EMBL/GenBank/DDBJ databases">
        <authorList>
            <person name="Varghese N."/>
            <person name="Submissions S."/>
        </authorList>
    </citation>
    <scope>NUCLEOTIDE SEQUENCE [LARGE SCALE GENOMIC DNA]</scope>
    <source>
        <strain evidence="3">RKEM611</strain>
    </source>
</reference>
<keyword evidence="1" id="KW-0812">Transmembrane</keyword>
<dbReference type="NCBIfam" id="NF041646">
    <property type="entry name" value="VC0807_fam"/>
    <property type="match status" value="1"/>
</dbReference>
<keyword evidence="1" id="KW-1133">Transmembrane helix</keyword>
<proteinExistence type="predicted"/>
<dbReference type="Proteomes" id="UP000192907">
    <property type="component" value="Unassembled WGS sequence"/>
</dbReference>
<feature type="transmembrane region" description="Helical" evidence="1">
    <location>
        <begin position="61"/>
        <end position="79"/>
    </location>
</feature>
<dbReference type="EMBL" id="FWZT01000025">
    <property type="protein sequence ID" value="SMF69414.1"/>
    <property type="molecule type" value="Genomic_DNA"/>
</dbReference>
<keyword evidence="1" id="KW-0472">Membrane</keyword>
<gene>
    <name evidence="2" type="ORF">SAMN06296036_1256</name>
</gene>
<protein>
    <recommendedName>
        <fullName evidence="4">MFS transporter</fullName>
    </recommendedName>
</protein>
<feature type="transmembrane region" description="Helical" evidence="1">
    <location>
        <begin position="189"/>
        <end position="210"/>
    </location>
</feature>
<evidence type="ECO:0008006" key="4">
    <source>
        <dbReference type="Google" id="ProtNLM"/>
    </source>
</evidence>
<dbReference type="STRING" id="1513793.SAMN06296036_1256"/>
<dbReference type="RefSeq" id="WP_132323973.1">
    <property type="nucleotide sequence ID" value="NZ_FWZT01000025.1"/>
</dbReference>